<dbReference type="EMBL" id="JACMSC010000009">
    <property type="protein sequence ID" value="KAG6507711.1"/>
    <property type="molecule type" value="Genomic_DNA"/>
</dbReference>
<evidence type="ECO:0000313" key="2">
    <source>
        <dbReference type="EMBL" id="KAG6507711.1"/>
    </source>
</evidence>
<name>A0A8J5LC02_ZINOF</name>
<comment type="caution">
    <text evidence="2">The sequence shown here is derived from an EMBL/GenBank/DDBJ whole genome shotgun (WGS) entry which is preliminary data.</text>
</comment>
<evidence type="ECO:0000256" key="1">
    <source>
        <dbReference type="SAM" id="MobiDB-lite"/>
    </source>
</evidence>
<keyword evidence="3" id="KW-1185">Reference proteome</keyword>
<feature type="compositionally biased region" description="Basic and acidic residues" evidence="1">
    <location>
        <begin position="22"/>
        <end position="33"/>
    </location>
</feature>
<organism evidence="2 3">
    <name type="scientific">Zingiber officinale</name>
    <name type="common">Ginger</name>
    <name type="synonym">Amomum zingiber</name>
    <dbReference type="NCBI Taxonomy" id="94328"/>
    <lineage>
        <taxon>Eukaryota</taxon>
        <taxon>Viridiplantae</taxon>
        <taxon>Streptophyta</taxon>
        <taxon>Embryophyta</taxon>
        <taxon>Tracheophyta</taxon>
        <taxon>Spermatophyta</taxon>
        <taxon>Magnoliopsida</taxon>
        <taxon>Liliopsida</taxon>
        <taxon>Zingiberales</taxon>
        <taxon>Zingiberaceae</taxon>
        <taxon>Zingiber</taxon>
    </lineage>
</organism>
<gene>
    <name evidence="2" type="ORF">ZIOFF_033062</name>
</gene>
<proteinExistence type="predicted"/>
<evidence type="ECO:0000313" key="3">
    <source>
        <dbReference type="Proteomes" id="UP000734854"/>
    </source>
</evidence>
<dbReference type="AlphaFoldDB" id="A0A8J5LC02"/>
<reference evidence="2 3" key="1">
    <citation type="submission" date="2020-08" db="EMBL/GenBank/DDBJ databases">
        <title>Plant Genome Project.</title>
        <authorList>
            <person name="Zhang R.-G."/>
        </authorList>
    </citation>
    <scope>NUCLEOTIDE SEQUENCE [LARGE SCALE GENOMIC DNA]</scope>
    <source>
        <tissue evidence="2">Rhizome</tissue>
    </source>
</reference>
<feature type="compositionally biased region" description="Polar residues" evidence="1">
    <location>
        <begin position="36"/>
        <end position="45"/>
    </location>
</feature>
<sequence>MREEEVASFPRGGDMPQPTVARIEDEEKSEKRGGHLTSQGWTAPETQRRSSVVIGVGGELGHCELNPNSYSLRVLRVNDKRYWKYLPTEESRVFSSLEVVFSSLDGRYNSGLPSKRFGRRICNSEHIHGWDKKPVKFQLWTSNGQKALSQCSLTDPGSWINYHVGDFVVDKCDVPTKLKFSLTQIDCTHTKGGICVDSVFICPKSFM</sequence>
<dbReference type="PANTHER" id="PTHR31960">
    <property type="entry name" value="F-BOX PROTEIN PP2-A15"/>
    <property type="match status" value="1"/>
</dbReference>
<protein>
    <submittedName>
        <fullName evidence="2">Uncharacterized protein</fullName>
    </submittedName>
</protein>
<dbReference type="PANTHER" id="PTHR31960:SF22">
    <property type="entry name" value="F-BOX PROTEIN PP2-A12"/>
    <property type="match status" value="1"/>
</dbReference>
<feature type="region of interest" description="Disordered" evidence="1">
    <location>
        <begin position="1"/>
        <end position="48"/>
    </location>
</feature>
<dbReference type="Pfam" id="PF14299">
    <property type="entry name" value="PP2"/>
    <property type="match status" value="1"/>
</dbReference>
<dbReference type="InterPro" id="IPR025886">
    <property type="entry name" value="PP2-like"/>
</dbReference>
<dbReference type="Proteomes" id="UP000734854">
    <property type="component" value="Unassembled WGS sequence"/>
</dbReference>
<accession>A0A8J5LC02</accession>